<accession>A0A3B0XTU8</accession>
<dbReference type="Gene3D" id="1.25.40.10">
    <property type="entry name" value="Tetratricopeptide repeat domain"/>
    <property type="match status" value="1"/>
</dbReference>
<sequence>MLYIKAVYLNLNQCCDDFIKGAELLEQSLVKEAQELFRRASESVSESHRLFLKYQSYYAFSCLLNGEHEAIDICRNAVKVQPFDGDICMNLARAEIFLENRKGALSVIKTGLRFSQEHIGLQALRLKLGVRRRKPLPFLSRNNPVSTALGKRMRKLR</sequence>
<proteinExistence type="predicted"/>
<protein>
    <submittedName>
        <fullName evidence="1">Uncharacterized protein</fullName>
    </submittedName>
</protein>
<reference evidence="1" key="1">
    <citation type="submission" date="2018-06" db="EMBL/GenBank/DDBJ databases">
        <authorList>
            <person name="Zhirakovskaya E."/>
        </authorList>
    </citation>
    <scope>NUCLEOTIDE SEQUENCE</scope>
</reference>
<dbReference type="EMBL" id="UOFH01000424">
    <property type="protein sequence ID" value="VAW68170.1"/>
    <property type="molecule type" value="Genomic_DNA"/>
</dbReference>
<dbReference type="SUPFAM" id="SSF48452">
    <property type="entry name" value="TPR-like"/>
    <property type="match status" value="1"/>
</dbReference>
<gene>
    <name evidence="1" type="ORF">MNBD_GAMMA08-147</name>
</gene>
<dbReference type="InterPro" id="IPR011990">
    <property type="entry name" value="TPR-like_helical_dom_sf"/>
</dbReference>
<name>A0A3B0XTU8_9ZZZZ</name>
<dbReference type="AlphaFoldDB" id="A0A3B0XTU8"/>
<organism evidence="1">
    <name type="scientific">hydrothermal vent metagenome</name>
    <dbReference type="NCBI Taxonomy" id="652676"/>
    <lineage>
        <taxon>unclassified sequences</taxon>
        <taxon>metagenomes</taxon>
        <taxon>ecological metagenomes</taxon>
    </lineage>
</organism>
<evidence type="ECO:0000313" key="1">
    <source>
        <dbReference type="EMBL" id="VAW68170.1"/>
    </source>
</evidence>